<reference evidence="5" key="1">
    <citation type="submission" date="2020-01" db="EMBL/GenBank/DDBJ databases">
        <authorList>
            <person name="Mishra B."/>
        </authorList>
    </citation>
    <scope>NUCLEOTIDE SEQUENCE [LARGE SCALE GENOMIC DNA]</scope>
</reference>
<evidence type="ECO:0000256" key="3">
    <source>
        <dbReference type="SAM" id="MobiDB-lite"/>
    </source>
</evidence>
<evidence type="ECO:0000256" key="2">
    <source>
        <dbReference type="ARBA" id="ARBA00022734"/>
    </source>
</evidence>
<dbReference type="CDD" id="cd09612">
    <property type="entry name" value="Jacalin"/>
    <property type="match status" value="3"/>
</dbReference>
<evidence type="ECO:0000259" key="4">
    <source>
        <dbReference type="PROSITE" id="PS51752"/>
    </source>
</evidence>
<name>A0A6D2JSD8_9BRAS</name>
<dbReference type="OrthoDB" id="581739at2759"/>
<comment type="caution">
    <text evidence="5">The sequence shown here is derived from an EMBL/GenBank/DDBJ whole genome shotgun (WGS) entry which is preliminary data.</text>
</comment>
<dbReference type="SMART" id="SM00915">
    <property type="entry name" value="Jacalin"/>
    <property type="match status" value="3"/>
</dbReference>
<protein>
    <recommendedName>
        <fullName evidence="4">Jacalin-type lectin domain-containing protein</fullName>
    </recommendedName>
</protein>
<comment type="similarity">
    <text evidence="1">Belongs to the jacalin lectin family.</text>
</comment>
<dbReference type="GO" id="GO:0030246">
    <property type="term" value="F:carbohydrate binding"/>
    <property type="evidence" value="ECO:0007669"/>
    <property type="project" value="UniProtKB-KW"/>
</dbReference>
<dbReference type="PROSITE" id="PS51752">
    <property type="entry name" value="JACALIN_LECTIN"/>
    <property type="match status" value="3"/>
</dbReference>
<accession>A0A6D2JSD8</accession>
<sequence>MTQRLEAVGVQNADNKYEWDDGSDHDDVTKIYVRGGNLGIVFIKFDYVKAGQPKRSFHGFSETGFTQIFEINHLKNEYLESVEVYYKDYMHGIQSLQFKTNLRISERIGYTNGKKYTLAVDGKKIIGFHGFAEYNLHALGAHFTKILPTRLEPKGGKGGNEWDDGADHEGVTKVHVRCDEEGIRNLGFDYVNKDGHIQEGECHGSDNGYMLEPFSINHLDKEYLLSVDGWYDETSGVIETLRFKTNMKISKLMGNKETGTKFSLGCNGMKIIGFHGFAKENINSLGASFKTLPLTKLEHKGKTNGYDWDDGAFRGVRKVSVHYDAYIRCISFEYDNEGLVEVLEHGSKVEVTGKDVEFVLEYPNEYVTSIKGKYAKLSDVTMIASLTIETSKRRTSLTMGNHVVGDNLVDFVLESKGCALVGFYGSCKFAAHYSLGAYSRPMPYLQDAEKLEAEGGEEEASSDNGGVDGG</sequence>
<dbReference type="EMBL" id="CACVBM020001223">
    <property type="protein sequence ID" value="CAA7040127.1"/>
    <property type="molecule type" value="Genomic_DNA"/>
</dbReference>
<dbReference type="AlphaFoldDB" id="A0A6D2JSD8"/>
<dbReference type="PANTHER" id="PTHR47293">
    <property type="entry name" value="JACALIN-RELATED LECTIN 3"/>
    <property type="match status" value="1"/>
</dbReference>
<keyword evidence="6" id="KW-1185">Reference proteome</keyword>
<evidence type="ECO:0000313" key="6">
    <source>
        <dbReference type="Proteomes" id="UP000467841"/>
    </source>
</evidence>
<dbReference type="InterPro" id="IPR001229">
    <property type="entry name" value="Jacalin-like_lectin_dom"/>
</dbReference>
<dbReference type="FunFam" id="2.100.10.30:FF:000001">
    <property type="entry name" value="Jacalin-related lectin 33"/>
    <property type="match status" value="3"/>
</dbReference>
<evidence type="ECO:0000313" key="5">
    <source>
        <dbReference type="EMBL" id="CAA7040127.1"/>
    </source>
</evidence>
<organism evidence="5 6">
    <name type="scientific">Microthlaspi erraticum</name>
    <dbReference type="NCBI Taxonomy" id="1685480"/>
    <lineage>
        <taxon>Eukaryota</taxon>
        <taxon>Viridiplantae</taxon>
        <taxon>Streptophyta</taxon>
        <taxon>Embryophyta</taxon>
        <taxon>Tracheophyta</taxon>
        <taxon>Spermatophyta</taxon>
        <taxon>Magnoliopsida</taxon>
        <taxon>eudicotyledons</taxon>
        <taxon>Gunneridae</taxon>
        <taxon>Pentapetalae</taxon>
        <taxon>rosids</taxon>
        <taxon>malvids</taxon>
        <taxon>Brassicales</taxon>
        <taxon>Brassicaceae</taxon>
        <taxon>Coluteocarpeae</taxon>
        <taxon>Microthlaspi</taxon>
    </lineage>
</organism>
<feature type="region of interest" description="Disordered" evidence="3">
    <location>
        <begin position="448"/>
        <end position="470"/>
    </location>
</feature>
<feature type="domain" description="Jacalin-type lectin" evidence="4">
    <location>
        <begin position="2"/>
        <end position="145"/>
    </location>
</feature>
<feature type="domain" description="Jacalin-type lectin" evidence="4">
    <location>
        <begin position="148"/>
        <end position="291"/>
    </location>
</feature>
<dbReference type="SUPFAM" id="SSF51101">
    <property type="entry name" value="Mannose-binding lectins"/>
    <property type="match status" value="3"/>
</dbReference>
<evidence type="ECO:0000256" key="1">
    <source>
        <dbReference type="ARBA" id="ARBA00006568"/>
    </source>
</evidence>
<feature type="domain" description="Jacalin-type lectin" evidence="4">
    <location>
        <begin position="294"/>
        <end position="441"/>
    </location>
</feature>
<dbReference type="Proteomes" id="UP000467841">
    <property type="component" value="Unassembled WGS sequence"/>
</dbReference>
<dbReference type="PANTHER" id="PTHR47293:SF73">
    <property type="entry name" value="JACALIN-RELATED LECTIN 46-RELATED"/>
    <property type="match status" value="1"/>
</dbReference>
<dbReference type="InterPro" id="IPR033734">
    <property type="entry name" value="Jacalin-like_lectin_dom_plant"/>
</dbReference>
<dbReference type="InterPro" id="IPR036404">
    <property type="entry name" value="Jacalin-like_lectin_dom_sf"/>
</dbReference>
<gene>
    <name evidence="5" type="ORF">MERR_LOCUS27362</name>
</gene>
<dbReference type="Gene3D" id="2.100.10.30">
    <property type="entry name" value="Jacalin-like lectin domain"/>
    <property type="match status" value="3"/>
</dbReference>
<proteinExistence type="inferred from homology"/>
<keyword evidence="2" id="KW-0430">Lectin</keyword>
<dbReference type="Pfam" id="PF01419">
    <property type="entry name" value="Jacalin"/>
    <property type="match status" value="3"/>
</dbReference>